<feature type="transmembrane region" description="Helical" evidence="7">
    <location>
        <begin position="177"/>
        <end position="194"/>
    </location>
</feature>
<gene>
    <name evidence="7" type="primary">lgt</name>
    <name evidence="8" type="ORF">D0Y50_02440</name>
</gene>
<name>A0A346NIG7_9ALTE</name>
<dbReference type="OrthoDB" id="871140at2"/>
<reference evidence="8 9" key="1">
    <citation type="submission" date="2018-08" db="EMBL/GenBank/DDBJ databases">
        <title>Salinimonas sediminis sp. nov., a piezophilic bacterium isolated from a deep-sea sediment sample from the New Britain Trench.</title>
        <authorList>
            <person name="Cao J."/>
        </authorList>
    </citation>
    <scope>NUCLEOTIDE SEQUENCE [LARGE SCALE GENOMIC DNA]</scope>
    <source>
        <strain evidence="8 9">N102</strain>
    </source>
</reference>
<comment type="catalytic activity">
    <reaction evidence="7">
        <text>L-cysteinyl-[prolipoprotein] + a 1,2-diacyl-sn-glycero-3-phospho-(1'-sn-glycerol) = an S-1,2-diacyl-sn-glyceryl-L-cysteinyl-[prolipoprotein] + sn-glycerol 1-phosphate + H(+)</text>
        <dbReference type="Rhea" id="RHEA:56712"/>
        <dbReference type="Rhea" id="RHEA-COMP:14679"/>
        <dbReference type="Rhea" id="RHEA-COMP:14680"/>
        <dbReference type="ChEBI" id="CHEBI:15378"/>
        <dbReference type="ChEBI" id="CHEBI:29950"/>
        <dbReference type="ChEBI" id="CHEBI:57685"/>
        <dbReference type="ChEBI" id="CHEBI:64716"/>
        <dbReference type="ChEBI" id="CHEBI:140658"/>
        <dbReference type="EC" id="2.5.1.145"/>
    </reaction>
</comment>
<sequence length="277" mass="31062">MVESSFLVFPNIDPIIVSLGPLHVRWYGLMYLVGFVAAYLLAHKRLEQTQWNKDQLGDLLFWSFVGVIIGGRVGYVLFYQFGLFLDDPTYLVKIWTGGMSFHGGLLGVLAAMYWRAKKMNATFLQVGDFVAPLVPIGLGAGRIGNFLNAELWGRTTDVPWAIIFPNAGNLPRHPSQLYEFALEGVLLFIILWLYSAKRRPVGAVSGLFLLGYGAFRFFVEYFRQPDAHIGLYNSGLSQGQLLCLPMIALGIWLIVRAYRTAAAPMKNMKTKTKSNQL</sequence>
<keyword evidence="9" id="KW-1185">Reference proteome</keyword>
<feature type="transmembrane region" description="Helical" evidence="7">
    <location>
        <begin position="201"/>
        <end position="219"/>
    </location>
</feature>
<evidence type="ECO:0000256" key="5">
    <source>
        <dbReference type="ARBA" id="ARBA00022989"/>
    </source>
</evidence>
<keyword evidence="6 7" id="KW-0472">Membrane</keyword>
<evidence type="ECO:0000313" key="9">
    <source>
        <dbReference type="Proteomes" id="UP000262073"/>
    </source>
</evidence>
<keyword evidence="3 7" id="KW-0808">Transferase</keyword>
<organism evidence="8 9">
    <name type="scientific">Salinimonas sediminis</name>
    <dbReference type="NCBI Taxonomy" id="2303538"/>
    <lineage>
        <taxon>Bacteria</taxon>
        <taxon>Pseudomonadati</taxon>
        <taxon>Pseudomonadota</taxon>
        <taxon>Gammaproteobacteria</taxon>
        <taxon>Alteromonadales</taxon>
        <taxon>Alteromonadaceae</taxon>
        <taxon>Alteromonas/Salinimonas group</taxon>
        <taxon>Salinimonas</taxon>
    </lineage>
</organism>
<evidence type="ECO:0000256" key="3">
    <source>
        <dbReference type="ARBA" id="ARBA00022679"/>
    </source>
</evidence>
<dbReference type="GO" id="GO:0005886">
    <property type="term" value="C:plasma membrane"/>
    <property type="evidence" value="ECO:0007669"/>
    <property type="project" value="UniProtKB-SubCell"/>
</dbReference>
<dbReference type="InterPro" id="IPR001640">
    <property type="entry name" value="Lgt"/>
</dbReference>
<dbReference type="PROSITE" id="PS01311">
    <property type="entry name" value="LGT"/>
    <property type="match status" value="1"/>
</dbReference>
<dbReference type="NCBIfam" id="TIGR00544">
    <property type="entry name" value="lgt"/>
    <property type="match status" value="1"/>
</dbReference>
<evidence type="ECO:0000256" key="4">
    <source>
        <dbReference type="ARBA" id="ARBA00022692"/>
    </source>
</evidence>
<evidence type="ECO:0000313" key="8">
    <source>
        <dbReference type="EMBL" id="AXR05324.1"/>
    </source>
</evidence>
<dbReference type="HAMAP" id="MF_01147">
    <property type="entry name" value="Lgt"/>
    <property type="match status" value="1"/>
</dbReference>
<comment type="similarity">
    <text evidence="1 7">Belongs to the Lgt family.</text>
</comment>
<feature type="binding site" evidence="7">
    <location>
        <position position="142"/>
    </location>
    <ligand>
        <name>a 1,2-diacyl-sn-glycero-3-phospho-(1'-sn-glycerol)</name>
        <dbReference type="ChEBI" id="CHEBI:64716"/>
    </ligand>
</feature>
<dbReference type="PANTHER" id="PTHR30589:SF0">
    <property type="entry name" value="PHOSPHATIDYLGLYCEROL--PROLIPOPROTEIN DIACYLGLYCERYL TRANSFERASE"/>
    <property type="match status" value="1"/>
</dbReference>
<feature type="transmembrane region" description="Helical" evidence="7">
    <location>
        <begin position="61"/>
        <end position="82"/>
    </location>
</feature>
<evidence type="ECO:0000256" key="6">
    <source>
        <dbReference type="ARBA" id="ARBA00023136"/>
    </source>
</evidence>
<keyword evidence="4 7" id="KW-0812">Transmembrane</keyword>
<comment type="subcellular location">
    <subcellularLocation>
        <location evidence="7">Cell membrane</location>
        <topology evidence="7">Multi-pass membrane protein</topology>
    </subcellularLocation>
</comment>
<dbReference type="EMBL" id="CP031769">
    <property type="protein sequence ID" value="AXR05324.1"/>
    <property type="molecule type" value="Genomic_DNA"/>
</dbReference>
<evidence type="ECO:0000256" key="2">
    <source>
        <dbReference type="ARBA" id="ARBA00022475"/>
    </source>
</evidence>
<keyword evidence="2 7" id="KW-1003">Cell membrane</keyword>
<dbReference type="AlphaFoldDB" id="A0A346NIG7"/>
<dbReference type="PANTHER" id="PTHR30589">
    <property type="entry name" value="PROLIPOPROTEIN DIACYLGLYCERYL TRANSFERASE"/>
    <property type="match status" value="1"/>
</dbReference>
<accession>A0A346NIG7</accession>
<dbReference type="EC" id="2.5.1.145" evidence="7"/>
<dbReference type="GO" id="GO:0008961">
    <property type="term" value="F:phosphatidylglycerol-prolipoprotein diacylglyceryl transferase activity"/>
    <property type="evidence" value="ECO:0007669"/>
    <property type="project" value="UniProtKB-UniRule"/>
</dbReference>
<comment type="pathway">
    <text evidence="7">Protein modification; lipoprotein biosynthesis (diacylglyceryl transfer).</text>
</comment>
<dbReference type="Proteomes" id="UP000262073">
    <property type="component" value="Chromosome"/>
</dbReference>
<evidence type="ECO:0000256" key="1">
    <source>
        <dbReference type="ARBA" id="ARBA00007150"/>
    </source>
</evidence>
<keyword evidence="8" id="KW-0449">Lipoprotein</keyword>
<comment type="function">
    <text evidence="7">Catalyzes the transfer of the diacylglyceryl group from phosphatidylglycerol to the sulfhydryl group of the N-terminal cysteine of a prolipoprotein, the first step in the formation of mature lipoproteins.</text>
</comment>
<dbReference type="UniPathway" id="UPA00664"/>
<feature type="transmembrane region" description="Helical" evidence="7">
    <location>
        <begin position="239"/>
        <end position="258"/>
    </location>
</feature>
<keyword evidence="5 7" id="KW-1133">Transmembrane helix</keyword>
<dbReference type="RefSeq" id="WP_108565561.1">
    <property type="nucleotide sequence ID" value="NZ_CP031769.1"/>
</dbReference>
<dbReference type="KEGG" id="salm:D0Y50_02440"/>
<dbReference type="GO" id="GO:0042158">
    <property type="term" value="P:lipoprotein biosynthetic process"/>
    <property type="evidence" value="ECO:0007669"/>
    <property type="project" value="UniProtKB-UniRule"/>
</dbReference>
<proteinExistence type="inferred from homology"/>
<feature type="transmembrane region" description="Helical" evidence="7">
    <location>
        <begin position="126"/>
        <end position="144"/>
    </location>
</feature>
<protein>
    <recommendedName>
        <fullName evidence="7">Phosphatidylglycerol--prolipoprotein diacylglyceryl transferase</fullName>
        <ecNumber evidence="7">2.5.1.145</ecNumber>
    </recommendedName>
</protein>
<evidence type="ECO:0000256" key="7">
    <source>
        <dbReference type="HAMAP-Rule" id="MF_01147"/>
    </source>
</evidence>
<dbReference type="Pfam" id="PF01790">
    <property type="entry name" value="LGT"/>
    <property type="match status" value="1"/>
</dbReference>
<feature type="transmembrane region" description="Helical" evidence="7">
    <location>
        <begin position="24"/>
        <end position="41"/>
    </location>
</feature>
<feature type="transmembrane region" description="Helical" evidence="7">
    <location>
        <begin position="94"/>
        <end position="114"/>
    </location>
</feature>